<dbReference type="STRING" id="525904.Tter_0202"/>
<dbReference type="EMBL" id="CP001825">
    <property type="protein sequence ID" value="ACZ41124.1"/>
    <property type="molecule type" value="Genomic_DNA"/>
</dbReference>
<keyword evidence="2" id="KW-0288">FMN</keyword>
<dbReference type="KEGG" id="ttr:Tter_0202"/>
<organism evidence="6 7">
    <name type="scientific">Thermobaculum terrenum (strain ATCC BAA-798 / CCMEE 7001 / YNP1)</name>
    <dbReference type="NCBI Taxonomy" id="525904"/>
    <lineage>
        <taxon>Bacteria</taxon>
        <taxon>Bacillati</taxon>
        <taxon>Chloroflexota</taxon>
        <taxon>Chloroflexia</taxon>
        <taxon>Candidatus Thermobaculales</taxon>
        <taxon>Candidatus Thermobaculaceae</taxon>
        <taxon>Thermobaculum</taxon>
    </lineage>
</organism>
<sequence length="314" mass="35605">MNVIGFGWRFPDFPTDGSSFSDFTQQIRENLDVLVSYNYDSAWVADHFIPWPDWQEEDTPTIECLTTISYYSALYPQIKWGSTVFCQSYRNPAALAKAFAQLCALNPGKYIFGIGAGWKEKEYIEYNFPFPKPSVRITQMAEAIQIAKLLWTQSNATFEGKHYRIHEATVNPKPDPLPPIMVGGAGEKLSMRVAAQYADWWNLSGGSIETFRHKLEVLRRHCEDVGRSYDSIVKSWSSSCVAVADSSSQAERIARSSPFYSEDSAIFGTPDEVARQVEARISSGVQHFQLRFADFPSTRSMELFGREVIPRFLP</sequence>
<reference evidence="7" key="1">
    <citation type="journal article" date="2010" name="Stand. Genomic Sci.">
        <title>Complete genome sequence of 'Thermobaculum terrenum' type strain (YNP1).</title>
        <authorList>
            <person name="Kiss H."/>
            <person name="Cleland D."/>
            <person name="Lapidus A."/>
            <person name="Lucas S."/>
            <person name="Glavina Del Rio T."/>
            <person name="Nolan M."/>
            <person name="Tice H."/>
            <person name="Han C."/>
            <person name="Goodwin L."/>
            <person name="Pitluck S."/>
            <person name="Liolios K."/>
            <person name="Ivanova N."/>
            <person name="Mavromatis K."/>
            <person name="Ovchinnikova G."/>
            <person name="Pati A."/>
            <person name="Chen A."/>
            <person name="Palaniappan K."/>
            <person name="Land M."/>
            <person name="Hauser L."/>
            <person name="Chang Y."/>
            <person name="Jeffries C."/>
            <person name="Lu M."/>
            <person name="Brettin T."/>
            <person name="Detter J."/>
            <person name="Goker M."/>
            <person name="Tindall B."/>
            <person name="Beck B."/>
            <person name="McDermott T."/>
            <person name="Woyke T."/>
            <person name="Bristow J."/>
            <person name="Eisen J."/>
            <person name="Markowitz V."/>
            <person name="Hugenholtz P."/>
            <person name="Kyrpides N."/>
            <person name="Klenk H."/>
            <person name="Cheng J."/>
        </authorList>
    </citation>
    <scope>NUCLEOTIDE SEQUENCE [LARGE SCALE GENOMIC DNA]</scope>
    <source>
        <strain evidence="7">ATCC BAA-798 / YNP1</strain>
    </source>
</reference>
<dbReference type="RefSeq" id="WP_012874159.1">
    <property type="nucleotide sequence ID" value="NC_013525.1"/>
</dbReference>
<dbReference type="InterPro" id="IPR050172">
    <property type="entry name" value="SsuD_RutA_monooxygenase"/>
</dbReference>
<evidence type="ECO:0000256" key="3">
    <source>
        <dbReference type="ARBA" id="ARBA00023002"/>
    </source>
</evidence>
<dbReference type="PANTHER" id="PTHR42847:SF8">
    <property type="entry name" value="CONSERVED PROTEIN"/>
    <property type="match status" value="1"/>
</dbReference>
<gene>
    <name evidence="6" type="ordered locus">Tter_0202</name>
</gene>
<name>D1CDW8_THET1</name>
<dbReference type="PANTHER" id="PTHR42847">
    <property type="entry name" value="ALKANESULFONATE MONOOXYGENASE"/>
    <property type="match status" value="1"/>
</dbReference>
<evidence type="ECO:0000313" key="6">
    <source>
        <dbReference type="EMBL" id="ACZ41124.1"/>
    </source>
</evidence>
<proteinExistence type="predicted"/>
<dbReference type="Proteomes" id="UP000000323">
    <property type="component" value="Chromosome 1"/>
</dbReference>
<dbReference type="InterPro" id="IPR011251">
    <property type="entry name" value="Luciferase-like_dom"/>
</dbReference>
<keyword evidence="3" id="KW-0560">Oxidoreductase</keyword>
<keyword evidence="1" id="KW-0285">Flavoprotein</keyword>
<dbReference type="eggNOG" id="COG2141">
    <property type="taxonomic scope" value="Bacteria"/>
</dbReference>
<dbReference type="AlphaFoldDB" id="D1CDW8"/>
<dbReference type="GO" id="GO:0046306">
    <property type="term" value="P:alkanesulfonate catabolic process"/>
    <property type="evidence" value="ECO:0007669"/>
    <property type="project" value="TreeGrafter"/>
</dbReference>
<dbReference type="Gene3D" id="3.20.20.30">
    <property type="entry name" value="Luciferase-like domain"/>
    <property type="match status" value="1"/>
</dbReference>
<keyword evidence="4 6" id="KW-0503">Monooxygenase</keyword>
<evidence type="ECO:0000313" key="7">
    <source>
        <dbReference type="Proteomes" id="UP000000323"/>
    </source>
</evidence>
<feature type="domain" description="Luciferase-like" evidence="5">
    <location>
        <begin position="39"/>
        <end position="257"/>
    </location>
</feature>
<keyword evidence="7" id="KW-1185">Reference proteome</keyword>
<protein>
    <submittedName>
        <fullName evidence="6">Luciferase-like monooxygenase</fullName>
    </submittedName>
</protein>
<dbReference type="HOGENOM" id="CLU_027853_6_2_0"/>
<dbReference type="Pfam" id="PF00296">
    <property type="entry name" value="Bac_luciferase"/>
    <property type="match status" value="1"/>
</dbReference>
<dbReference type="GO" id="GO:0008726">
    <property type="term" value="F:alkanesulfonate monooxygenase activity"/>
    <property type="evidence" value="ECO:0007669"/>
    <property type="project" value="TreeGrafter"/>
</dbReference>
<evidence type="ECO:0000259" key="5">
    <source>
        <dbReference type="Pfam" id="PF00296"/>
    </source>
</evidence>
<evidence type="ECO:0000256" key="4">
    <source>
        <dbReference type="ARBA" id="ARBA00023033"/>
    </source>
</evidence>
<evidence type="ECO:0000256" key="1">
    <source>
        <dbReference type="ARBA" id="ARBA00022630"/>
    </source>
</evidence>
<dbReference type="InterPro" id="IPR036661">
    <property type="entry name" value="Luciferase-like_sf"/>
</dbReference>
<dbReference type="SUPFAM" id="SSF51679">
    <property type="entry name" value="Bacterial luciferase-like"/>
    <property type="match status" value="1"/>
</dbReference>
<accession>D1CDW8</accession>
<evidence type="ECO:0000256" key="2">
    <source>
        <dbReference type="ARBA" id="ARBA00022643"/>
    </source>
</evidence>